<feature type="region of interest" description="Disordered" evidence="8">
    <location>
        <begin position="48"/>
        <end position="85"/>
    </location>
</feature>
<name>A0ABD1ZDY0_9MARC</name>
<reference evidence="10 11" key="1">
    <citation type="submission" date="2024-09" db="EMBL/GenBank/DDBJ databases">
        <title>Chromosome-scale assembly of Riccia fluitans.</title>
        <authorList>
            <person name="Paukszto L."/>
            <person name="Sawicki J."/>
            <person name="Karawczyk K."/>
            <person name="Piernik-Szablinska J."/>
            <person name="Szczecinska M."/>
            <person name="Mazdziarz M."/>
        </authorList>
    </citation>
    <scope>NUCLEOTIDE SEQUENCE [LARGE SCALE GENOMIC DNA]</scope>
    <source>
        <strain evidence="10">Rf_01</strain>
        <tissue evidence="10">Aerial parts of the thallus</tissue>
    </source>
</reference>
<dbReference type="AlphaFoldDB" id="A0ABD1ZDY0"/>
<dbReference type="SUPFAM" id="SSF50022">
    <property type="entry name" value="ISP domain"/>
    <property type="match status" value="1"/>
</dbReference>
<proteinExistence type="predicted"/>
<dbReference type="Pfam" id="PF13806">
    <property type="entry name" value="Rieske_2"/>
    <property type="match status" value="1"/>
</dbReference>
<evidence type="ECO:0000256" key="1">
    <source>
        <dbReference type="ARBA" id="ARBA00022714"/>
    </source>
</evidence>
<dbReference type="InterPro" id="IPR036922">
    <property type="entry name" value="Rieske_2Fe-2S_sf"/>
</dbReference>
<protein>
    <recommendedName>
        <fullName evidence="9">Rieske domain-containing protein</fullName>
    </recommendedName>
</protein>
<evidence type="ECO:0000256" key="8">
    <source>
        <dbReference type="SAM" id="MobiDB-lite"/>
    </source>
</evidence>
<dbReference type="Proteomes" id="UP001605036">
    <property type="component" value="Unassembled WGS sequence"/>
</dbReference>
<gene>
    <name evidence="10" type="ORF">R1flu_017779</name>
</gene>
<dbReference type="PANTHER" id="PTHR43456:SF2">
    <property type="entry name" value="RIESKE (2FE-2S) DOMAIN-CONTAINING PROTEIN"/>
    <property type="match status" value="1"/>
</dbReference>
<dbReference type="PROSITE" id="PS51296">
    <property type="entry name" value="RIESKE"/>
    <property type="match status" value="1"/>
</dbReference>
<keyword evidence="1" id="KW-0001">2Fe-2S</keyword>
<dbReference type="GO" id="GO:0016491">
    <property type="term" value="F:oxidoreductase activity"/>
    <property type="evidence" value="ECO:0007669"/>
    <property type="project" value="UniProtKB-KW"/>
</dbReference>
<dbReference type="CDD" id="cd03467">
    <property type="entry name" value="Rieske"/>
    <property type="match status" value="1"/>
</dbReference>
<dbReference type="InterPro" id="IPR012748">
    <property type="entry name" value="Rieske-like_NirD"/>
</dbReference>
<accession>A0ABD1ZDY0</accession>
<comment type="caution">
    <text evidence="10">The sequence shown here is derived from an EMBL/GenBank/DDBJ whole genome shotgun (WGS) entry which is preliminary data.</text>
</comment>
<dbReference type="SUPFAM" id="SSF103511">
    <property type="entry name" value="Chlorophyll a-b binding protein"/>
    <property type="match status" value="1"/>
</dbReference>
<keyword evidence="5" id="KW-0408">Iron</keyword>
<evidence type="ECO:0000259" key="9">
    <source>
        <dbReference type="PROSITE" id="PS51296"/>
    </source>
</evidence>
<keyword evidence="4" id="KW-0560">Oxidoreductase</keyword>
<evidence type="ECO:0000256" key="6">
    <source>
        <dbReference type="ARBA" id="ARBA00023014"/>
    </source>
</evidence>
<evidence type="ECO:0000256" key="7">
    <source>
        <dbReference type="ARBA" id="ARBA00023063"/>
    </source>
</evidence>
<keyword evidence="7" id="KW-0534">Nitrate assimilation</keyword>
<dbReference type="GO" id="GO:0042128">
    <property type="term" value="P:nitrate assimilation"/>
    <property type="evidence" value="ECO:0007669"/>
    <property type="project" value="UniProtKB-KW"/>
</dbReference>
<sequence>MAATVVSASTAATAASVAAFSSSRDENGVGLRNRVSFAPLPVIGNRLRGESQATRSRRKSSLSVECSASGETSATPTSASASEAGVGGPWIPVIPTSALPRGERRLIRQDGENVLLLWYKDGVYAVENSSPAEGAYSEGMFNAKLTPDGCIVCPSTESKFDLKTGEIKDWYPTNPILAFLTKPTRIMDVYPVKVDSDYVYINMRRAGSGQSAEIVFGGQTQAGKTATDVNVEETRMVVDEKQGGFGFTPYNEMVNGRAAMLGFTMLLIQELVTGEGFLKGTGFLDFLYKTLGR</sequence>
<evidence type="ECO:0000313" key="11">
    <source>
        <dbReference type="Proteomes" id="UP001605036"/>
    </source>
</evidence>
<evidence type="ECO:0000256" key="4">
    <source>
        <dbReference type="ARBA" id="ARBA00023002"/>
    </source>
</evidence>
<dbReference type="GO" id="GO:0051537">
    <property type="term" value="F:2 iron, 2 sulfur cluster binding"/>
    <property type="evidence" value="ECO:0007669"/>
    <property type="project" value="UniProtKB-KW"/>
</dbReference>
<feature type="domain" description="Rieske" evidence="9">
    <location>
        <begin position="91"/>
        <end position="201"/>
    </location>
</feature>
<dbReference type="GO" id="GO:0046872">
    <property type="term" value="F:metal ion binding"/>
    <property type="evidence" value="ECO:0007669"/>
    <property type="project" value="UniProtKB-KW"/>
</dbReference>
<dbReference type="EMBL" id="JBHFFA010000001">
    <property type="protein sequence ID" value="KAL2649651.1"/>
    <property type="molecule type" value="Genomic_DNA"/>
</dbReference>
<keyword evidence="3" id="KW-0809">Transit peptide</keyword>
<evidence type="ECO:0000256" key="2">
    <source>
        <dbReference type="ARBA" id="ARBA00022723"/>
    </source>
</evidence>
<feature type="compositionally biased region" description="Low complexity" evidence="8">
    <location>
        <begin position="67"/>
        <end position="84"/>
    </location>
</feature>
<dbReference type="Gene3D" id="2.102.10.10">
    <property type="entry name" value="Rieske [2Fe-2S] iron-sulphur domain"/>
    <property type="match status" value="1"/>
</dbReference>
<organism evidence="10 11">
    <name type="scientific">Riccia fluitans</name>
    <dbReference type="NCBI Taxonomy" id="41844"/>
    <lineage>
        <taxon>Eukaryota</taxon>
        <taxon>Viridiplantae</taxon>
        <taxon>Streptophyta</taxon>
        <taxon>Embryophyta</taxon>
        <taxon>Marchantiophyta</taxon>
        <taxon>Marchantiopsida</taxon>
        <taxon>Marchantiidae</taxon>
        <taxon>Marchantiales</taxon>
        <taxon>Ricciaceae</taxon>
        <taxon>Riccia</taxon>
    </lineage>
</organism>
<keyword evidence="2" id="KW-0479">Metal-binding</keyword>
<keyword evidence="11" id="KW-1185">Reference proteome</keyword>
<evidence type="ECO:0000256" key="3">
    <source>
        <dbReference type="ARBA" id="ARBA00022946"/>
    </source>
</evidence>
<keyword evidence="6" id="KW-0411">Iron-sulfur</keyword>
<evidence type="ECO:0000313" key="10">
    <source>
        <dbReference type="EMBL" id="KAL2649651.1"/>
    </source>
</evidence>
<evidence type="ECO:0000256" key="5">
    <source>
        <dbReference type="ARBA" id="ARBA00023004"/>
    </source>
</evidence>
<dbReference type="InterPro" id="IPR017941">
    <property type="entry name" value="Rieske_2Fe-2S"/>
</dbReference>
<dbReference type="PANTHER" id="PTHR43456">
    <property type="entry name" value="RIESKE (2FE-2S) DOMAIN-CONTAINING PROTEIN"/>
    <property type="match status" value="1"/>
</dbReference>
<dbReference type="Gene3D" id="1.10.3460.10">
    <property type="entry name" value="Chlorophyll a/b binding protein domain"/>
    <property type="match status" value="1"/>
</dbReference>